<dbReference type="EMBL" id="BSDR01000001">
    <property type="protein sequence ID" value="GLI33311.1"/>
    <property type="molecule type" value="Genomic_DNA"/>
</dbReference>
<dbReference type="SUPFAM" id="SSF53474">
    <property type="entry name" value="alpha/beta-Hydrolases"/>
    <property type="match status" value="1"/>
</dbReference>
<evidence type="ECO:0000313" key="2">
    <source>
        <dbReference type="EMBL" id="GLI33311.1"/>
    </source>
</evidence>
<comment type="caution">
    <text evidence="2">The sequence shown here is derived from an EMBL/GenBank/DDBJ whole genome shotgun (WGS) entry which is preliminary data.</text>
</comment>
<gene>
    <name evidence="2" type="ORF">DAMNIGENAA_07440</name>
</gene>
<accession>A0A9W6D4Z3</accession>
<dbReference type="PANTHER" id="PTHR12277:SF81">
    <property type="entry name" value="PROTEIN ABHD13"/>
    <property type="match status" value="1"/>
</dbReference>
<dbReference type="InterPro" id="IPR029058">
    <property type="entry name" value="AB_hydrolase_fold"/>
</dbReference>
<sequence>MLIYLLLALISIYVAMGAILYAFQSSFVYFPDRQIVSNPHNIDLPYDAVTFSAQDGVELFGWFVPALRERAVILFCHGNAGNISDRLQYIKMFNALDFSVFAFDYRGYGRSHGEPSEQGTYLDAQAAWDYLTQKRGVSPGDIVIFGESLGGAIGAWLAQNKDPAALIIQAAFISIPAMASHLYPMFPARFLTRYSYSTIDYLRQVKVPVLIAHSCDDDIIPFDQGMKLYEAAKEPKQFLEMRGDHNTGYVSSGKTYADGINEFLSKYIRRQITQRKQLGTLEKSIKMN</sequence>
<keyword evidence="3" id="KW-1185">Reference proteome</keyword>
<dbReference type="Proteomes" id="UP001144372">
    <property type="component" value="Unassembled WGS sequence"/>
</dbReference>
<name>A0A9W6D4Z3_9BACT</name>
<dbReference type="RefSeq" id="WP_281792324.1">
    <property type="nucleotide sequence ID" value="NZ_BSDR01000001.1"/>
</dbReference>
<feature type="domain" description="AB hydrolase-1" evidence="1">
    <location>
        <begin position="72"/>
        <end position="171"/>
    </location>
</feature>
<dbReference type="GO" id="GO:0016787">
    <property type="term" value="F:hydrolase activity"/>
    <property type="evidence" value="ECO:0007669"/>
    <property type="project" value="UniProtKB-KW"/>
</dbReference>
<reference evidence="2" key="1">
    <citation type="submission" date="2022-12" db="EMBL/GenBank/DDBJ databases">
        <title>Reference genome sequencing for broad-spectrum identification of bacterial and archaeal isolates by mass spectrometry.</title>
        <authorList>
            <person name="Sekiguchi Y."/>
            <person name="Tourlousse D.M."/>
        </authorList>
    </citation>
    <scope>NUCLEOTIDE SEQUENCE</scope>
    <source>
        <strain evidence="2">ASRB1</strain>
    </source>
</reference>
<organism evidence="2 3">
    <name type="scientific">Desulforhabdus amnigena</name>
    <dbReference type="NCBI Taxonomy" id="40218"/>
    <lineage>
        <taxon>Bacteria</taxon>
        <taxon>Pseudomonadati</taxon>
        <taxon>Thermodesulfobacteriota</taxon>
        <taxon>Syntrophobacteria</taxon>
        <taxon>Syntrophobacterales</taxon>
        <taxon>Syntrophobacteraceae</taxon>
        <taxon>Desulforhabdus</taxon>
    </lineage>
</organism>
<keyword evidence="2" id="KW-0378">Hydrolase</keyword>
<protein>
    <submittedName>
        <fullName evidence="2">Alpha/beta hydrolase</fullName>
    </submittedName>
</protein>
<dbReference type="PANTHER" id="PTHR12277">
    <property type="entry name" value="ALPHA/BETA HYDROLASE DOMAIN-CONTAINING PROTEIN"/>
    <property type="match status" value="1"/>
</dbReference>
<dbReference type="Pfam" id="PF00561">
    <property type="entry name" value="Abhydrolase_1"/>
    <property type="match status" value="1"/>
</dbReference>
<evidence type="ECO:0000313" key="3">
    <source>
        <dbReference type="Proteomes" id="UP001144372"/>
    </source>
</evidence>
<dbReference type="InterPro" id="IPR000073">
    <property type="entry name" value="AB_hydrolase_1"/>
</dbReference>
<dbReference type="Gene3D" id="3.40.50.1820">
    <property type="entry name" value="alpha/beta hydrolase"/>
    <property type="match status" value="1"/>
</dbReference>
<dbReference type="AlphaFoldDB" id="A0A9W6D4Z3"/>
<proteinExistence type="predicted"/>
<evidence type="ECO:0000259" key="1">
    <source>
        <dbReference type="Pfam" id="PF00561"/>
    </source>
</evidence>